<evidence type="ECO:0000256" key="1">
    <source>
        <dbReference type="ARBA" id="ARBA00006631"/>
    </source>
</evidence>
<reference evidence="3 4" key="1">
    <citation type="submission" date="2023-05" db="EMBL/GenBank/DDBJ databases">
        <title>B98-5 Cell Line De Novo Hybrid Assembly: An Optical Mapping Approach.</title>
        <authorList>
            <person name="Kananen K."/>
            <person name="Auerbach J.A."/>
            <person name="Kautto E."/>
            <person name="Blachly J.S."/>
        </authorList>
    </citation>
    <scope>NUCLEOTIDE SEQUENCE [LARGE SCALE GENOMIC DNA]</scope>
    <source>
        <strain evidence="3">B95-8</strain>
        <tissue evidence="3">Cell line</tissue>
    </source>
</reference>
<dbReference type="PANTHER" id="PTHR28632">
    <property type="entry name" value="TRANSLATION MACHINERY-ASSOCIATED PROTEIN 7"/>
    <property type="match status" value="1"/>
</dbReference>
<comment type="caution">
    <text evidence="3">The sequence shown here is derived from an EMBL/GenBank/DDBJ whole genome shotgun (WGS) entry which is preliminary data.</text>
</comment>
<feature type="region of interest" description="Disordered" evidence="2">
    <location>
        <begin position="1"/>
        <end position="37"/>
    </location>
</feature>
<dbReference type="EMBL" id="JASSZA010000007">
    <property type="protein sequence ID" value="KAK2105961.1"/>
    <property type="molecule type" value="Genomic_DNA"/>
</dbReference>
<feature type="compositionally biased region" description="Basic and acidic residues" evidence="2">
    <location>
        <begin position="8"/>
        <end position="24"/>
    </location>
</feature>
<name>A0ABQ9V9N8_SAGOE</name>
<sequence>MDEEDQAFEQKQKEERKKLEELKAKTMGKGPLATGGIRKSGKTGISLCTAFVATIPLMEIHPKEQLKMRKC</sequence>
<gene>
    <name evidence="3" type="ORF">P7K49_015475</name>
</gene>
<accession>A0ABQ9V9N8</accession>
<evidence type="ECO:0000313" key="4">
    <source>
        <dbReference type="Proteomes" id="UP001266305"/>
    </source>
</evidence>
<protein>
    <recommendedName>
        <fullName evidence="5">Coiled-coil domain-containing protein 72</fullName>
    </recommendedName>
</protein>
<dbReference type="Proteomes" id="UP001266305">
    <property type="component" value="Unassembled WGS sequence"/>
</dbReference>
<proteinExistence type="inferred from homology"/>
<dbReference type="InterPro" id="IPR015157">
    <property type="entry name" value="TMA7"/>
</dbReference>
<dbReference type="Pfam" id="PF09072">
    <property type="entry name" value="TMA7"/>
    <property type="match status" value="1"/>
</dbReference>
<evidence type="ECO:0008006" key="5">
    <source>
        <dbReference type="Google" id="ProtNLM"/>
    </source>
</evidence>
<evidence type="ECO:0000313" key="3">
    <source>
        <dbReference type="EMBL" id="KAK2105961.1"/>
    </source>
</evidence>
<keyword evidence="4" id="KW-1185">Reference proteome</keyword>
<comment type="similarity">
    <text evidence="1">Belongs to the TMA7 family.</text>
</comment>
<evidence type="ECO:0000256" key="2">
    <source>
        <dbReference type="SAM" id="MobiDB-lite"/>
    </source>
</evidence>
<organism evidence="3 4">
    <name type="scientific">Saguinus oedipus</name>
    <name type="common">Cotton-top tamarin</name>
    <name type="synonym">Oedipomidas oedipus</name>
    <dbReference type="NCBI Taxonomy" id="9490"/>
    <lineage>
        <taxon>Eukaryota</taxon>
        <taxon>Metazoa</taxon>
        <taxon>Chordata</taxon>
        <taxon>Craniata</taxon>
        <taxon>Vertebrata</taxon>
        <taxon>Euteleostomi</taxon>
        <taxon>Mammalia</taxon>
        <taxon>Eutheria</taxon>
        <taxon>Euarchontoglires</taxon>
        <taxon>Primates</taxon>
        <taxon>Haplorrhini</taxon>
        <taxon>Platyrrhini</taxon>
        <taxon>Cebidae</taxon>
        <taxon>Callitrichinae</taxon>
        <taxon>Saguinus</taxon>
    </lineage>
</organism>